<evidence type="ECO:0000256" key="1">
    <source>
        <dbReference type="ARBA" id="ARBA00004651"/>
    </source>
</evidence>
<dbReference type="GO" id="GO:0005886">
    <property type="term" value="C:plasma membrane"/>
    <property type="evidence" value="ECO:0007669"/>
    <property type="project" value="UniProtKB-SubCell"/>
</dbReference>
<feature type="transmembrane region" description="Helical" evidence="6">
    <location>
        <begin position="107"/>
        <end position="130"/>
    </location>
</feature>
<feature type="transmembrane region" description="Helical" evidence="6">
    <location>
        <begin position="390"/>
        <end position="409"/>
    </location>
</feature>
<keyword evidence="5 6" id="KW-0472">Membrane</keyword>
<gene>
    <name evidence="7" type="ORF">E4635_13285</name>
</gene>
<feature type="transmembrane region" description="Helical" evidence="6">
    <location>
        <begin position="12"/>
        <end position="32"/>
    </location>
</feature>
<feature type="transmembrane region" description="Helical" evidence="6">
    <location>
        <begin position="328"/>
        <end position="349"/>
    </location>
</feature>
<evidence type="ECO:0000313" key="7">
    <source>
        <dbReference type="EMBL" id="TGD57136.1"/>
    </source>
</evidence>
<evidence type="ECO:0000256" key="2">
    <source>
        <dbReference type="ARBA" id="ARBA00022475"/>
    </source>
</evidence>
<dbReference type="Proteomes" id="UP000297407">
    <property type="component" value="Unassembled WGS sequence"/>
</dbReference>
<keyword evidence="2" id="KW-1003">Cell membrane</keyword>
<sequence>MIITKHDVLWNYGATFLKIASSIIILPLILKMMPPETVGIWTVFTTITTFANLLDFGFNPSFARNVTYVFSGVKELNVNGFEKIDSCGTVEVNYGLLKGVISAMKWIYLRMALVLLVILSTVGTYYMYTILQHYKGDTREVYIAWALLCIINTYNLFTLYYDSLLQGKGLVKRSKQIIIIGYVVYLAIAMLFILLGFGLIAIVTAQISSTIIIRILSHRAFFTAEMKENLAHSVPRDKKQILDIIYPNALKVGLTSLGGFVIQKSSMIIGALYLSLENIASYGISMQFIAVISSLASIYLATFIPKIVHLRVMEDIRAIRRIYLQGELVLILSYVIGGGMFLLIGPFLLHLIGSRTQLMPLGLLALALLLSFVETNLSNAGNILLTKNDVPFFVSSLVSGVFIIVGLFISLRYMQAGLIAILVVPLAVNLFYQGWKWPVEVMKDLKVDMLGLFKK</sequence>
<organism evidence="7 8">
    <name type="scientific">Flavobacterium humi</name>
    <dbReference type="NCBI Taxonomy" id="2562683"/>
    <lineage>
        <taxon>Bacteria</taxon>
        <taxon>Pseudomonadati</taxon>
        <taxon>Bacteroidota</taxon>
        <taxon>Flavobacteriia</taxon>
        <taxon>Flavobacteriales</taxon>
        <taxon>Flavobacteriaceae</taxon>
        <taxon>Flavobacterium</taxon>
    </lineage>
</organism>
<dbReference type="RefSeq" id="WP_135527182.1">
    <property type="nucleotide sequence ID" value="NZ_SRLH01000007.1"/>
</dbReference>
<feature type="transmembrane region" description="Helical" evidence="6">
    <location>
        <begin position="361"/>
        <end position="378"/>
    </location>
</feature>
<comment type="caution">
    <text evidence="7">The sequence shown here is derived from an EMBL/GenBank/DDBJ whole genome shotgun (WGS) entry which is preliminary data.</text>
</comment>
<dbReference type="AlphaFoldDB" id="A0A4Z0L7K8"/>
<dbReference type="PANTHER" id="PTHR30250">
    <property type="entry name" value="PST FAMILY PREDICTED COLANIC ACID TRANSPORTER"/>
    <property type="match status" value="1"/>
</dbReference>
<dbReference type="EMBL" id="SRLH01000007">
    <property type="protein sequence ID" value="TGD57136.1"/>
    <property type="molecule type" value="Genomic_DNA"/>
</dbReference>
<proteinExistence type="predicted"/>
<dbReference type="OrthoDB" id="2864264at2"/>
<accession>A0A4Z0L7K8</accession>
<keyword evidence="3 6" id="KW-0812">Transmembrane</keyword>
<evidence type="ECO:0000313" key="8">
    <source>
        <dbReference type="Proteomes" id="UP000297407"/>
    </source>
</evidence>
<feature type="transmembrane region" description="Helical" evidence="6">
    <location>
        <begin position="182"/>
        <end position="207"/>
    </location>
</feature>
<keyword evidence="8" id="KW-1185">Reference proteome</keyword>
<evidence type="ECO:0000256" key="5">
    <source>
        <dbReference type="ARBA" id="ARBA00023136"/>
    </source>
</evidence>
<evidence type="ECO:0000256" key="6">
    <source>
        <dbReference type="SAM" id="Phobius"/>
    </source>
</evidence>
<dbReference type="NCBIfam" id="NF041503">
    <property type="entry name" value="WZX_like"/>
    <property type="match status" value="1"/>
</dbReference>
<dbReference type="InterPro" id="IPR050833">
    <property type="entry name" value="Poly_Biosynth_Transport"/>
</dbReference>
<evidence type="ECO:0000256" key="3">
    <source>
        <dbReference type="ARBA" id="ARBA00022692"/>
    </source>
</evidence>
<keyword evidence="4 6" id="KW-1133">Transmembrane helix</keyword>
<dbReference type="PANTHER" id="PTHR30250:SF26">
    <property type="entry name" value="PSMA PROTEIN"/>
    <property type="match status" value="1"/>
</dbReference>
<dbReference type="InterPro" id="IPR048122">
    <property type="entry name" value="WZX-like"/>
</dbReference>
<feature type="transmembrane region" description="Helical" evidence="6">
    <location>
        <begin position="288"/>
        <end position="308"/>
    </location>
</feature>
<protein>
    <recommendedName>
        <fullName evidence="9">Polysaccharide biosynthesis protein</fullName>
    </recommendedName>
</protein>
<name>A0A4Z0L7K8_9FLAO</name>
<feature type="transmembrane region" description="Helical" evidence="6">
    <location>
        <begin position="142"/>
        <end position="161"/>
    </location>
</feature>
<feature type="transmembrane region" description="Helical" evidence="6">
    <location>
        <begin position="416"/>
        <end position="435"/>
    </location>
</feature>
<comment type="subcellular location">
    <subcellularLocation>
        <location evidence="1">Cell membrane</location>
        <topology evidence="1">Multi-pass membrane protein</topology>
    </subcellularLocation>
</comment>
<feature type="transmembrane region" description="Helical" evidence="6">
    <location>
        <begin position="38"/>
        <end position="58"/>
    </location>
</feature>
<evidence type="ECO:0008006" key="9">
    <source>
        <dbReference type="Google" id="ProtNLM"/>
    </source>
</evidence>
<evidence type="ECO:0000256" key="4">
    <source>
        <dbReference type="ARBA" id="ARBA00022989"/>
    </source>
</evidence>
<reference evidence="7 8" key="1">
    <citation type="submission" date="2019-04" db="EMBL/GenBank/DDBJ databases">
        <title>Flavobacterium sp. strain DS2-A Genome sequencing and assembly.</title>
        <authorList>
            <person name="Kim I."/>
        </authorList>
    </citation>
    <scope>NUCLEOTIDE SEQUENCE [LARGE SCALE GENOMIC DNA]</scope>
    <source>
        <strain evidence="7 8">DS2-A</strain>
    </source>
</reference>